<dbReference type="AlphaFoldDB" id="A0AA38X8K2"/>
<organism evidence="1 2">
    <name type="scientific">Cladophialophora chaetospira</name>
    <dbReference type="NCBI Taxonomy" id="386627"/>
    <lineage>
        <taxon>Eukaryota</taxon>
        <taxon>Fungi</taxon>
        <taxon>Dikarya</taxon>
        <taxon>Ascomycota</taxon>
        <taxon>Pezizomycotina</taxon>
        <taxon>Eurotiomycetes</taxon>
        <taxon>Chaetothyriomycetidae</taxon>
        <taxon>Chaetothyriales</taxon>
        <taxon>Herpotrichiellaceae</taxon>
        <taxon>Cladophialophora</taxon>
    </lineage>
</organism>
<evidence type="ECO:0000313" key="2">
    <source>
        <dbReference type="Proteomes" id="UP001172673"/>
    </source>
</evidence>
<dbReference type="Gene3D" id="2.30.30.490">
    <property type="match status" value="1"/>
</dbReference>
<sequence>MNHQPKARANARFAYERSSEGMEIRVYSTKLILVGQEVYIFYGNKTPDTWVGLVIAVFPDVRQITVEWMCAAKSVAHTDPYRENRCPNEMFLTSHTDQIEVDTVDDIAEIEFHHDGRHTNTLCWRQLYNPDNGQFVPERLLVPACRNARTTFSTPVTQENRAVEQAPTLGSEGQRVVGITDRVSRLRNGDRANGQDEIHNMPLTARILKLAGFVRSAQSRGVAAVRHSTSRKRASDTSKSVKVYVSPLARPMPSSSGAVTPDILWLLQG</sequence>
<accession>A0AA38X8K2</accession>
<dbReference type="InterPro" id="IPR043151">
    <property type="entry name" value="BAH_sf"/>
</dbReference>
<dbReference type="EMBL" id="JAPDRK010000010">
    <property type="protein sequence ID" value="KAJ9608543.1"/>
    <property type="molecule type" value="Genomic_DNA"/>
</dbReference>
<evidence type="ECO:0008006" key="3">
    <source>
        <dbReference type="Google" id="ProtNLM"/>
    </source>
</evidence>
<comment type="caution">
    <text evidence="1">The sequence shown here is derived from an EMBL/GenBank/DDBJ whole genome shotgun (WGS) entry which is preliminary data.</text>
</comment>
<evidence type="ECO:0000313" key="1">
    <source>
        <dbReference type="EMBL" id="KAJ9608543.1"/>
    </source>
</evidence>
<proteinExistence type="predicted"/>
<dbReference type="Proteomes" id="UP001172673">
    <property type="component" value="Unassembled WGS sequence"/>
</dbReference>
<reference evidence="1" key="1">
    <citation type="submission" date="2022-10" db="EMBL/GenBank/DDBJ databases">
        <title>Culturing micro-colonial fungi from biological soil crusts in the Mojave desert and describing Neophaeococcomyces mojavensis, and introducing the new genera and species Taxawa tesnikishii.</title>
        <authorList>
            <person name="Kurbessoian T."/>
            <person name="Stajich J.E."/>
        </authorList>
    </citation>
    <scope>NUCLEOTIDE SEQUENCE</scope>
    <source>
        <strain evidence="1">TK_41</strain>
    </source>
</reference>
<gene>
    <name evidence="1" type="ORF">H2200_007531</name>
</gene>
<protein>
    <recommendedName>
        <fullName evidence="3">BAH domain-containing protein</fullName>
    </recommendedName>
</protein>
<name>A0AA38X8K2_9EURO</name>
<keyword evidence="2" id="KW-1185">Reference proteome</keyword>